<comment type="caution">
    <text evidence="2">The sequence shown here is derived from an EMBL/GenBank/DDBJ whole genome shotgun (WGS) entry which is preliminary data.</text>
</comment>
<dbReference type="InterPro" id="IPR011009">
    <property type="entry name" value="Kinase-like_dom_sf"/>
</dbReference>
<dbReference type="SUPFAM" id="SSF56112">
    <property type="entry name" value="Protein kinase-like (PK-like)"/>
    <property type="match status" value="1"/>
</dbReference>
<feature type="region of interest" description="Disordered" evidence="1">
    <location>
        <begin position="1"/>
        <end position="21"/>
    </location>
</feature>
<organism evidence="2 3">
    <name type="scientific">Aureimonas flava</name>
    <dbReference type="NCBI Taxonomy" id="2320271"/>
    <lineage>
        <taxon>Bacteria</taxon>
        <taxon>Pseudomonadati</taxon>
        <taxon>Pseudomonadota</taxon>
        <taxon>Alphaproteobacteria</taxon>
        <taxon>Hyphomicrobiales</taxon>
        <taxon>Aurantimonadaceae</taxon>
        <taxon>Aureimonas</taxon>
    </lineage>
</organism>
<evidence type="ECO:0000313" key="3">
    <source>
        <dbReference type="Proteomes" id="UP000265750"/>
    </source>
</evidence>
<evidence type="ECO:0000256" key="1">
    <source>
        <dbReference type="SAM" id="MobiDB-lite"/>
    </source>
</evidence>
<dbReference type="AlphaFoldDB" id="A0A3A1WG79"/>
<name>A0A3A1WG79_9HYPH</name>
<gene>
    <name evidence="2" type="ORF">D3218_15510</name>
</gene>
<feature type="compositionally biased region" description="Gly residues" evidence="1">
    <location>
        <begin position="1"/>
        <end position="12"/>
    </location>
</feature>
<keyword evidence="3" id="KW-1185">Reference proteome</keyword>
<protein>
    <submittedName>
        <fullName evidence="2">Serine/threonine protein phosphatase</fullName>
    </submittedName>
</protein>
<evidence type="ECO:0000313" key="2">
    <source>
        <dbReference type="EMBL" id="RIX99176.1"/>
    </source>
</evidence>
<reference evidence="3" key="1">
    <citation type="submission" date="2018-09" db="EMBL/GenBank/DDBJ databases">
        <authorList>
            <person name="Tuo L."/>
        </authorList>
    </citation>
    <scope>NUCLEOTIDE SEQUENCE [LARGE SCALE GENOMIC DNA]</scope>
    <source>
        <strain evidence="3">M2BS4Y-1</strain>
    </source>
</reference>
<dbReference type="Proteomes" id="UP000265750">
    <property type="component" value="Unassembled WGS sequence"/>
</dbReference>
<proteinExistence type="predicted"/>
<sequence length="285" mass="30190">MRAAGGTGSGDGGEGRVLRATGPDGRSVFIKDFGKEGVSFGCRVHARLSAILPAGIWSASPPADPRQRVARELRKSARFRAAGIAVPDLAPAGPTALSASDAGSDTQAVLKRLRLEGETARHDALLVALAGSLAEIHAAGLCHGRPHPRDTAPLGGGRFVWFDFEEEPEAAMPLSDAQARDLWLLFFQVCHRAIDPQTPLRAMAAYRARAPETASTRLRLHLCRLAWTLGPGRLLLRLHNGGDLLRYVAATTFLLAALTGVDPMPGPLAPRPAATWSEEDGGPSL</sequence>
<accession>A0A3A1WG79</accession>
<dbReference type="EMBL" id="QYRN01000008">
    <property type="protein sequence ID" value="RIX99176.1"/>
    <property type="molecule type" value="Genomic_DNA"/>
</dbReference>